<comment type="similarity">
    <text evidence="2">Belongs to the MTB12 family.</text>
</comment>
<comment type="caution">
    <text evidence="6">The sequence shown here is derived from an EMBL/GenBank/DDBJ whole genome shotgun (WGS) entry which is preliminary data.</text>
</comment>
<accession>A0ABU6FGV8</accession>
<dbReference type="InterPro" id="IPR058644">
    <property type="entry name" value="Mtb12-like_C"/>
</dbReference>
<gene>
    <name evidence="6" type="ORF">OKJ99_37915</name>
</gene>
<protein>
    <recommendedName>
        <fullName evidence="5">Low molecular weight antigen MTB12-like C-terminal domain-containing protein</fullName>
    </recommendedName>
</protein>
<evidence type="ECO:0000256" key="4">
    <source>
        <dbReference type="SAM" id="SignalP"/>
    </source>
</evidence>
<dbReference type="EMBL" id="JAOZYC010000188">
    <property type="protein sequence ID" value="MEB8343284.1"/>
    <property type="molecule type" value="Genomic_DNA"/>
</dbReference>
<feature type="compositionally biased region" description="Low complexity" evidence="3">
    <location>
        <begin position="54"/>
        <end position="72"/>
    </location>
</feature>
<name>A0ABU6FGV8_9ACTN</name>
<organism evidence="6 7">
    <name type="scientific">Streptomyces endophyticus</name>
    <dbReference type="NCBI Taxonomy" id="714166"/>
    <lineage>
        <taxon>Bacteria</taxon>
        <taxon>Bacillati</taxon>
        <taxon>Actinomycetota</taxon>
        <taxon>Actinomycetes</taxon>
        <taxon>Kitasatosporales</taxon>
        <taxon>Streptomycetaceae</taxon>
        <taxon>Streptomyces</taxon>
    </lineage>
</organism>
<feature type="signal peptide" evidence="4">
    <location>
        <begin position="1"/>
        <end position="30"/>
    </location>
</feature>
<evidence type="ECO:0000313" key="7">
    <source>
        <dbReference type="Proteomes" id="UP001354931"/>
    </source>
</evidence>
<feature type="chain" id="PRO_5046198979" description="Low molecular weight antigen MTB12-like C-terminal domain-containing protein" evidence="4">
    <location>
        <begin position="31"/>
        <end position="190"/>
    </location>
</feature>
<evidence type="ECO:0000259" key="5">
    <source>
        <dbReference type="Pfam" id="PF26580"/>
    </source>
</evidence>
<reference evidence="6 7" key="1">
    <citation type="submission" date="2022-10" db="EMBL/GenBank/DDBJ databases">
        <authorList>
            <person name="Xie J."/>
            <person name="Shen N."/>
        </authorList>
    </citation>
    <scope>NUCLEOTIDE SEQUENCE [LARGE SCALE GENOMIC DNA]</scope>
    <source>
        <strain evidence="6 7">YIM65594</strain>
    </source>
</reference>
<dbReference type="Proteomes" id="UP001354931">
    <property type="component" value="Unassembled WGS sequence"/>
</dbReference>
<evidence type="ECO:0000256" key="1">
    <source>
        <dbReference type="ARBA" id="ARBA00022729"/>
    </source>
</evidence>
<keyword evidence="7" id="KW-1185">Reference proteome</keyword>
<feature type="region of interest" description="Disordered" evidence="3">
    <location>
        <begin position="30"/>
        <end position="77"/>
    </location>
</feature>
<feature type="domain" description="Low molecular weight antigen MTB12-like C-terminal" evidence="5">
    <location>
        <begin position="75"/>
        <end position="185"/>
    </location>
</feature>
<dbReference type="Pfam" id="PF26580">
    <property type="entry name" value="Mtb12_C"/>
    <property type="match status" value="1"/>
</dbReference>
<feature type="compositionally biased region" description="Pro residues" evidence="3">
    <location>
        <begin position="43"/>
        <end position="53"/>
    </location>
</feature>
<evidence type="ECO:0000313" key="6">
    <source>
        <dbReference type="EMBL" id="MEB8343284.1"/>
    </source>
</evidence>
<keyword evidence="1 4" id="KW-0732">Signal</keyword>
<dbReference type="RefSeq" id="WP_326022953.1">
    <property type="nucleotide sequence ID" value="NZ_JAOZYC010000188.1"/>
</dbReference>
<evidence type="ECO:0000256" key="3">
    <source>
        <dbReference type="SAM" id="MobiDB-lite"/>
    </source>
</evidence>
<evidence type="ECO:0000256" key="2">
    <source>
        <dbReference type="ARBA" id="ARBA00093774"/>
    </source>
</evidence>
<feature type="compositionally biased region" description="Low complexity" evidence="3">
    <location>
        <begin position="30"/>
        <end position="42"/>
    </location>
</feature>
<proteinExistence type="inferred from homology"/>
<sequence>MVFGSTPRATRGRGAALALALVLTLGPALAACGDDSGGDDSAPPTPSPKPPTSGEPTSAEPSSARPSGSGPADRAAAEKEIKTNWKKFFDPKVSMKEKEAVLEDGAKMRPVLKSFSGDKRGGQVEATVTKVAFTSATAADVTYGLALKGATVLPDAKGTSVERDGIWKVSVNTLCALVQLSGNASPGPGC</sequence>